<reference evidence="1" key="1">
    <citation type="submission" date="2018-05" db="EMBL/GenBank/DDBJ databases">
        <authorList>
            <person name="Lanie J.A."/>
            <person name="Ng W.-L."/>
            <person name="Kazmierczak K.M."/>
            <person name="Andrzejewski T.M."/>
            <person name="Davidsen T.M."/>
            <person name="Wayne K.J."/>
            <person name="Tettelin H."/>
            <person name="Glass J.I."/>
            <person name="Rusch D."/>
            <person name="Podicherti R."/>
            <person name="Tsui H.-C.T."/>
            <person name="Winkler M.E."/>
        </authorList>
    </citation>
    <scope>NUCLEOTIDE SEQUENCE</scope>
</reference>
<gene>
    <name evidence="1" type="ORF">METZ01_LOCUS354122</name>
</gene>
<dbReference type="EMBL" id="UINC01124249">
    <property type="protein sequence ID" value="SVD01268.1"/>
    <property type="molecule type" value="Genomic_DNA"/>
</dbReference>
<proteinExistence type="predicted"/>
<evidence type="ECO:0000313" key="1">
    <source>
        <dbReference type="EMBL" id="SVD01268.1"/>
    </source>
</evidence>
<dbReference type="AlphaFoldDB" id="A0A382RWG5"/>
<name>A0A382RWG5_9ZZZZ</name>
<organism evidence="1">
    <name type="scientific">marine metagenome</name>
    <dbReference type="NCBI Taxonomy" id="408172"/>
    <lineage>
        <taxon>unclassified sequences</taxon>
        <taxon>metagenomes</taxon>
        <taxon>ecological metagenomes</taxon>
    </lineage>
</organism>
<sequence>MFIVGIAPIKGMGELLYQGKVKQVWSTEDP</sequence>
<feature type="non-terminal residue" evidence="1">
    <location>
        <position position="30"/>
    </location>
</feature>
<protein>
    <submittedName>
        <fullName evidence="1">Uncharacterized protein</fullName>
    </submittedName>
</protein>
<accession>A0A382RWG5</accession>